<evidence type="ECO:0000313" key="6">
    <source>
        <dbReference type="Proteomes" id="UP000054383"/>
    </source>
</evidence>
<dbReference type="AlphaFoldDB" id="A0A0U1M4H6"/>
<gene>
    <name evidence="5" type="ORF">PISL3812_07527</name>
</gene>
<evidence type="ECO:0000313" key="5">
    <source>
        <dbReference type="EMBL" id="CRG90483.1"/>
    </source>
</evidence>
<comment type="subunit">
    <text evidence="3">Supercomplex made of cofactors A to E. Cofactors A and D function by capturing and stabilizing tubulin in a quasi-native conformation. Cofactor E binds to the cofactor D-tubulin complex; interaction with cofactor C then causes the release of tubulin polypeptides that are committed to the native state.</text>
</comment>
<sequence length="120" mass="13158">MAPTAPLAIATSSVQRLVKEEASYHRELEEQAKRIAKLESEAGAENDEGNREFLLKQERRAVDETKAVLPTLKQKIKDALAKLEGLIVEEGHKGSESNVEQLTAAKEAVSHAKTALREIA</sequence>
<protein>
    <recommendedName>
        <fullName evidence="3">Tubulin-specific chaperone A</fullName>
    </recommendedName>
</protein>
<dbReference type="Gene3D" id="1.20.58.90">
    <property type="match status" value="1"/>
</dbReference>
<comment type="subcellular location">
    <subcellularLocation>
        <location evidence="3">Cytoplasm</location>
        <location evidence="3">Cytoskeleton</location>
    </subcellularLocation>
</comment>
<evidence type="ECO:0000256" key="3">
    <source>
        <dbReference type="RuleBase" id="RU364030"/>
    </source>
</evidence>
<dbReference type="OrthoDB" id="296187at2759"/>
<reference evidence="5 6" key="1">
    <citation type="submission" date="2015-04" db="EMBL/GenBank/DDBJ databases">
        <authorList>
            <person name="Syromyatnikov M.Y."/>
            <person name="Popov V.N."/>
        </authorList>
    </citation>
    <scope>NUCLEOTIDE SEQUENCE [LARGE SCALE GENOMIC DNA]</scope>
    <source>
        <strain evidence="5">WF-38-12</strain>
    </source>
</reference>
<comment type="similarity">
    <text evidence="1 3">Belongs to the TBCA family.</text>
</comment>
<dbReference type="Proteomes" id="UP000054383">
    <property type="component" value="Unassembled WGS sequence"/>
</dbReference>
<organism evidence="5 6">
    <name type="scientific">Talaromyces islandicus</name>
    <name type="common">Penicillium islandicum</name>
    <dbReference type="NCBI Taxonomy" id="28573"/>
    <lineage>
        <taxon>Eukaryota</taxon>
        <taxon>Fungi</taxon>
        <taxon>Dikarya</taxon>
        <taxon>Ascomycota</taxon>
        <taxon>Pezizomycotina</taxon>
        <taxon>Eurotiomycetes</taxon>
        <taxon>Eurotiomycetidae</taxon>
        <taxon>Eurotiales</taxon>
        <taxon>Trichocomaceae</taxon>
        <taxon>Talaromyces</taxon>
        <taxon>Talaromyces sect. Islandici</taxon>
    </lineage>
</organism>
<keyword evidence="6" id="KW-1185">Reference proteome</keyword>
<dbReference type="PANTHER" id="PTHR21500:SF0">
    <property type="entry name" value="TUBULIN-SPECIFIC CHAPERONE A"/>
    <property type="match status" value="1"/>
</dbReference>
<dbReference type="SUPFAM" id="SSF46988">
    <property type="entry name" value="Tubulin chaperone cofactor A"/>
    <property type="match status" value="1"/>
</dbReference>
<dbReference type="GO" id="GO:0007021">
    <property type="term" value="P:tubulin complex assembly"/>
    <property type="evidence" value="ECO:0007669"/>
    <property type="project" value="UniProtKB-UniRule"/>
</dbReference>
<evidence type="ECO:0000256" key="4">
    <source>
        <dbReference type="SAM" id="Coils"/>
    </source>
</evidence>
<keyword evidence="3" id="KW-0963">Cytoplasm</keyword>
<keyword evidence="3" id="KW-0493">Microtubule</keyword>
<dbReference type="Pfam" id="PF02970">
    <property type="entry name" value="TBCA"/>
    <property type="match status" value="1"/>
</dbReference>
<dbReference type="PANTHER" id="PTHR21500">
    <property type="entry name" value="TUBULIN-SPECIFIC CHAPERONE A"/>
    <property type="match status" value="1"/>
</dbReference>
<dbReference type="STRING" id="28573.A0A0U1M4H6"/>
<dbReference type="GO" id="GO:0007023">
    <property type="term" value="P:post-chaperonin tubulin folding pathway"/>
    <property type="evidence" value="ECO:0007669"/>
    <property type="project" value="UniProtKB-UniRule"/>
</dbReference>
<name>A0A0U1M4H6_TALIS</name>
<accession>A0A0U1M4H6</accession>
<keyword evidence="2 3" id="KW-0143">Chaperone</keyword>
<dbReference type="InterPro" id="IPR004226">
    <property type="entry name" value="TBCA"/>
</dbReference>
<dbReference type="EMBL" id="CVMT01000008">
    <property type="protein sequence ID" value="CRG90483.1"/>
    <property type="molecule type" value="Genomic_DNA"/>
</dbReference>
<evidence type="ECO:0000256" key="2">
    <source>
        <dbReference type="ARBA" id="ARBA00023186"/>
    </source>
</evidence>
<keyword evidence="3" id="KW-0206">Cytoskeleton</keyword>
<dbReference type="OMA" id="DENREYM"/>
<dbReference type="GO" id="GO:0048487">
    <property type="term" value="F:beta-tubulin binding"/>
    <property type="evidence" value="ECO:0007669"/>
    <property type="project" value="InterPro"/>
</dbReference>
<keyword evidence="4" id="KW-0175">Coiled coil</keyword>
<feature type="coiled-coil region" evidence="4">
    <location>
        <begin position="21"/>
        <end position="48"/>
    </location>
</feature>
<evidence type="ECO:0000256" key="1">
    <source>
        <dbReference type="ARBA" id="ARBA00006806"/>
    </source>
</evidence>
<dbReference type="InterPro" id="IPR036126">
    <property type="entry name" value="TBCA_sf"/>
</dbReference>
<proteinExistence type="inferred from homology"/>
<dbReference type="GO" id="GO:0005874">
    <property type="term" value="C:microtubule"/>
    <property type="evidence" value="ECO:0007669"/>
    <property type="project" value="UniProtKB-KW"/>
</dbReference>
<dbReference type="GO" id="GO:0005829">
    <property type="term" value="C:cytosol"/>
    <property type="evidence" value="ECO:0007669"/>
    <property type="project" value="TreeGrafter"/>
</dbReference>